<feature type="region of interest" description="Disordered" evidence="2">
    <location>
        <begin position="117"/>
        <end position="153"/>
    </location>
</feature>
<dbReference type="OrthoDB" id="4140785at2"/>
<dbReference type="RefSeq" id="WP_069463782.1">
    <property type="nucleotide sequence ID" value="NZ_FODD01000001.1"/>
</dbReference>
<dbReference type="Pfam" id="PF21725">
    <property type="entry name" value="T7SS_signal"/>
    <property type="match status" value="1"/>
</dbReference>
<evidence type="ECO:0000313" key="4">
    <source>
        <dbReference type="EMBL" id="SEN07565.1"/>
    </source>
</evidence>
<organism evidence="4 5">
    <name type="scientific">Actinacidiphila rubida</name>
    <dbReference type="NCBI Taxonomy" id="310780"/>
    <lineage>
        <taxon>Bacteria</taxon>
        <taxon>Bacillati</taxon>
        <taxon>Actinomycetota</taxon>
        <taxon>Actinomycetes</taxon>
        <taxon>Kitasatosporales</taxon>
        <taxon>Streptomycetaceae</taxon>
        <taxon>Actinacidiphila</taxon>
    </lineage>
</organism>
<dbReference type="Gene3D" id="1.10.287.1060">
    <property type="entry name" value="ESAT-6-like"/>
    <property type="match status" value="1"/>
</dbReference>
<reference evidence="4 5" key="1">
    <citation type="submission" date="2016-10" db="EMBL/GenBank/DDBJ databases">
        <authorList>
            <person name="de Groot N.N."/>
        </authorList>
    </citation>
    <scope>NUCLEOTIDE SEQUENCE [LARGE SCALE GENOMIC DNA]</scope>
    <source>
        <strain evidence="4 5">CGMCC 4.2026</strain>
    </source>
</reference>
<sequence>MTRSFPHLGFDPTPGDVGLTRSLARQIGDLHTELTTTVGELDRIECGYWRGEAAKAFIAHIDSDVTPLIKKAHDSFGKASDALSRWADQLQGFQSEADALEREAATKQGTLDHAKTAAGIPTDHSTPHPAPEASPNPDPQAAADAKKKQQDVTDAGNALDGVRHRADELHTRYTNAATAVSHDLDKAGDIAPDKPGLFSRIVHGVESAWNDTVQWVKDHADLIKLIGDLLSDLSGILGMLAILTAPFEPLGAIFAAAAVVTSAAALITHLVAKLAGADVSWVSIGFDALGAIPGIGAFSKGVKVADGAIAAGRAAELGEGFKGVGTLGRNFVGLSGDFVAGAKQVKLFGKTLEIGGLKYAGKIVSDGKIMNRMQLVSEGLYRPGQLLGTKGLNLVTKGRVAIDAMGNLGRGIDAGLKLAPKLYSIPQHIGEAVHLGDRFDQSATSH</sequence>
<gene>
    <name evidence="4" type="ORF">SAMN05216267_1001152</name>
</gene>
<keyword evidence="5" id="KW-1185">Reference proteome</keyword>
<dbReference type="EMBL" id="FODD01000001">
    <property type="protein sequence ID" value="SEN07565.1"/>
    <property type="molecule type" value="Genomic_DNA"/>
</dbReference>
<evidence type="ECO:0000256" key="2">
    <source>
        <dbReference type="SAM" id="MobiDB-lite"/>
    </source>
</evidence>
<dbReference type="InterPro" id="IPR049082">
    <property type="entry name" value="T7SS_signal"/>
</dbReference>
<dbReference type="STRING" id="310780.SAMN05216267_1001152"/>
<keyword evidence="1" id="KW-0175">Coiled coil</keyword>
<protein>
    <recommendedName>
        <fullName evidence="3">Putative T7SS secretion signal domain-containing protein</fullName>
    </recommendedName>
</protein>
<feature type="domain" description="Putative T7SS secretion signal" evidence="3">
    <location>
        <begin position="15"/>
        <end position="195"/>
    </location>
</feature>
<evidence type="ECO:0000259" key="3">
    <source>
        <dbReference type="Pfam" id="PF21725"/>
    </source>
</evidence>
<dbReference type="AlphaFoldDB" id="A0A1H8DK68"/>
<dbReference type="Proteomes" id="UP000181951">
    <property type="component" value="Unassembled WGS sequence"/>
</dbReference>
<accession>A0A1H8DK68</accession>
<proteinExistence type="predicted"/>
<feature type="compositionally biased region" description="Pro residues" evidence="2">
    <location>
        <begin position="128"/>
        <end position="138"/>
    </location>
</feature>
<evidence type="ECO:0000313" key="5">
    <source>
        <dbReference type="Proteomes" id="UP000181951"/>
    </source>
</evidence>
<feature type="coiled-coil region" evidence="1">
    <location>
        <begin position="83"/>
        <end position="110"/>
    </location>
</feature>
<name>A0A1H8DK68_9ACTN</name>
<evidence type="ECO:0000256" key="1">
    <source>
        <dbReference type="SAM" id="Coils"/>
    </source>
</evidence>